<organism evidence="3 4">
    <name type="scientific">Lactococcus lactis</name>
    <dbReference type="NCBI Taxonomy" id="1358"/>
    <lineage>
        <taxon>Bacteria</taxon>
        <taxon>Bacillati</taxon>
        <taxon>Bacillota</taxon>
        <taxon>Bacilli</taxon>
        <taxon>Lactobacillales</taxon>
        <taxon>Streptococcaceae</taxon>
        <taxon>Lactococcus</taxon>
    </lineage>
</organism>
<sequence length="95" mass="11285">MFILNINYIKPLKEIEQHLQEHREFLDYYYDAGKFLMSGPKEPRSGGIILCDAKDQKEAFDIISRDPFFAKKVAEYELIEFFPVKTSDELNQYKK</sequence>
<dbReference type="Gene3D" id="3.30.70.1060">
    <property type="entry name" value="Dimeric alpha+beta barrel"/>
    <property type="match status" value="1"/>
</dbReference>
<evidence type="ECO:0000313" key="4">
    <source>
        <dbReference type="Proteomes" id="UP001207687"/>
    </source>
</evidence>
<dbReference type="PANTHER" id="PTHR37828">
    <property type="entry name" value="GSR2449 PROTEIN"/>
    <property type="match status" value="1"/>
</dbReference>
<comment type="similarity">
    <text evidence="1">Belongs to the YciI family.</text>
</comment>
<evidence type="ECO:0000313" key="3">
    <source>
        <dbReference type="EMBL" id="MCW2282216.1"/>
    </source>
</evidence>
<dbReference type="EMBL" id="JAOQNN010000003">
    <property type="protein sequence ID" value="MCW2282216.1"/>
    <property type="molecule type" value="Genomic_DNA"/>
</dbReference>
<evidence type="ECO:0000259" key="2">
    <source>
        <dbReference type="Pfam" id="PF03795"/>
    </source>
</evidence>
<gene>
    <name evidence="3" type="ORF">M2256_002761</name>
</gene>
<reference evidence="3" key="1">
    <citation type="submission" date="2023-08" db="EMBL/GenBank/DDBJ databases">
        <title>Genomic analyses of the natural microbiome of Caenorhabditis elegans.</title>
        <authorList>
            <person name="Samuel B."/>
        </authorList>
    </citation>
    <scope>NUCLEOTIDE SEQUENCE</scope>
    <source>
        <strain evidence="3">BIGb0220</strain>
    </source>
</reference>
<dbReference type="RefSeq" id="WP_260317597.1">
    <property type="nucleotide sequence ID" value="NZ_JAOQNN010000003.1"/>
</dbReference>
<name>A0AAW5TQG0_9LACT</name>
<accession>A0AAW5TQG0</accession>
<feature type="domain" description="YCII-related" evidence="2">
    <location>
        <begin position="1"/>
        <end position="81"/>
    </location>
</feature>
<dbReference type="InterPro" id="IPR005545">
    <property type="entry name" value="YCII"/>
</dbReference>
<dbReference type="InterPro" id="IPR011008">
    <property type="entry name" value="Dimeric_a/b-barrel"/>
</dbReference>
<comment type="caution">
    <text evidence="3">The sequence shown here is derived from an EMBL/GenBank/DDBJ whole genome shotgun (WGS) entry which is preliminary data.</text>
</comment>
<dbReference type="AlphaFoldDB" id="A0AAW5TQG0"/>
<dbReference type="SUPFAM" id="SSF54909">
    <property type="entry name" value="Dimeric alpha+beta barrel"/>
    <property type="match status" value="1"/>
</dbReference>
<dbReference type="Pfam" id="PF03795">
    <property type="entry name" value="YCII"/>
    <property type="match status" value="1"/>
</dbReference>
<dbReference type="Proteomes" id="UP001207687">
    <property type="component" value="Unassembled WGS sequence"/>
</dbReference>
<evidence type="ECO:0000256" key="1">
    <source>
        <dbReference type="ARBA" id="ARBA00007689"/>
    </source>
</evidence>
<protein>
    <submittedName>
        <fullName evidence="3">Uncharacterized protein YciI</fullName>
    </submittedName>
</protein>
<proteinExistence type="inferred from homology"/>
<dbReference type="PANTHER" id="PTHR37828:SF1">
    <property type="entry name" value="YCII-RELATED DOMAIN-CONTAINING PROTEIN"/>
    <property type="match status" value="1"/>
</dbReference>